<dbReference type="GO" id="GO:0043041">
    <property type="term" value="P:amino acid activation for nonribosomal peptide biosynthetic process"/>
    <property type="evidence" value="ECO:0007669"/>
    <property type="project" value="TreeGrafter"/>
</dbReference>
<comment type="cofactor">
    <cofactor evidence="1">
        <name>pantetheine 4'-phosphate</name>
        <dbReference type="ChEBI" id="CHEBI:47942"/>
    </cofactor>
</comment>
<dbReference type="InterPro" id="IPR020806">
    <property type="entry name" value="PKS_PP-bd"/>
</dbReference>
<accession>A0A5B1B1B9</accession>
<dbReference type="GO" id="GO:0031177">
    <property type="term" value="F:phosphopantetheine binding"/>
    <property type="evidence" value="ECO:0007669"/>
    <property type="project" value="InterPro"/>
</dbReference>
<dbReference type="InterPro" id="IPR023213">
    <property type="entry name" value="CAT-like_dom_sf"/>
</dbReference>
<dbReference type="InterPro" id="IPR006162">
    <property type="entry name" value="Ppantetheine_attach_site"/>
</dbReference>
<protein>
    <recommendedName>
        <fullName evidence="5">Carrier domain-containing protein</fullName>
    </recommendedName>
</protein>
<dbReference type="AlphaFoldDB" id="A0A5B1B1B9"/>
<comment type="caution">
    <text evidence="6">The sequence shown here is derived from an EMBL/GenBank/DDBJ whole genome shotgun (WGS) entry which is preliminary data.</text>
</comment>
<dbReference type="FunFam" id="1.10.1200.10:FF:000016">
    <property type="entry name" value="Non-ribosomal peptide synthase"/>
    <property type="match status" value="1"/>
</dbReference>
<evidence type="ECO:0000259" key="5">
    <source>
        <dbReference type="PROSITE" id="PS50075"/>
    </source>
</evidence>
<dbReference type="Pfam" id="PF00668">
    <property type="entry name" value="Condensation"/>
    <property type="match status" value="1"/>
</dbReference>
<keyword evidence="2" id="KW-0596">Phosphopantetheine</keyword>
<dbReference type="PANTHER" id="PTHR45527">
    <property type="entry name" value="NONRIBOSOMAL PEPTIDE SYNTHETASE"/>
    <property type="match status" value="1"/>
</dbReference>
<reference evidence="6 7" key="1">
    <citation type="submission" date="2019-09" db="EMBL/GenBank/DDBJ databases">
        <title>Report of infection by Mycobacterium simiae a patient suffering from pulmonary tuberculosis.</title>
        <authorList>
            <person name="Mohanty P.S."/>
            <person name="Bansal A.K."/>
            <person name="Singh H."/>
            <person name="Sharma S."/>
            <person name="Patil S.A."/>
            <person name="Upadhaya P."/>
            <person name="Singh P.K."/>
            <person name="Kumar D."/>
            <person name="Kumar S."/>
            <person name="Singh R.K."/>
            <person name="Chaudhary B."/>
        </authorList>
    </citation>
    <scope>NUCLEOTIDE SEQUENCE [LARGE SCALE GENOMIC DNA]</scope>
    <source>
        <strain evidence="6 7">JAL-560-SIM</strain>
    </source>
</reference>
<dbReference type="Pfam" id="PF00550">
    <property type="entry name" value="PP-binding"/>
    <property type="match status" value="1"/>
</dbReference>
<evidence type="ECO:0000256" key="2">
    <source>
        <dbReference type="ARBA" id="ARBA00022450"/>
    </source>
</evidence>
<dbReference type="SUPFAM" id="SSF52777">
    <property type="entry name" value="CoA-dependent acyltransferases"/>
    <property type="match status" value="1"/>
</dbReference>
<sequence length="262" mass="28230">NGKVDRKALPAPEFTRTTPYRAPRSQREALLAGLFADVLDLPQVGSDDGFFDLGGHSLTVTRLVARIRVELGVEVPIRAVFEAPTVAQLADWLDAHDGRATRAALLAQPRPARIPLSWAQSRLWFLHRYEGPSATYNIPLALRLRGSLDVAALRAALADVVARHESLRTIFGEADGVAHQQILPAETVPLIVTELADGMPLTEAVNQAAAHHFELATETPLRAQLIAESQTEHALVLVVHHIAADGASLAPLANDLATAYTA</sequence>
<feature type="non-terminal residue" evidence="6">
    <location>
        <position position="262"/>
    </location>
</feature>
<dbReference type="EMBL" id="VTZN01000449">
    <property type="protein sequence ID" value="KAA1242367.1"/>
    <property type="molecule type" value="Genomic_DNA"/>
</dbReference>
<evidence type="ECO:0000313" key="7">
    <source>
        <dbReference type="Proteomes" id="UP000324701"/>
    </source>
</evidence>
<dbReference type="Proteomes" id="UP000324701">
    <property type="component" value="Unassembled WGS sequence"/>
</dbReference>
<dbReference type="GO" id="GO:0072330">
    <property type="term" value="P:monocarboxylic acid biosynthetic process"/>
    <property type="evidence" value="ECO:0007669"/>
    <property type="project" value="UniProtKB-ARBA"/>
</dbReference>
<dbReference type="GO" id="GO:0008610">
    <property type="term" value="P:lipid biosynthetic process"/>
    <property type="evidence" value="ECO:0007669"/>
    <property type="project" value="UniProtKB-ARBA"/>
</dbReference>
<dbReference type="SUPFAM" id="SSF47336">
    <property type="entry name" value="ACP-like"/>
    <property type="match status" value="1"/>
</dbReference>
<keyword evidence="7" id="KW-1185">Reference proteome</keyword>
<organism evidence="6 7">
    <name type="scientific">Mycobacterium simiae</name>
    <name type="common">Mycobacterium habana</name>
    <dbReference type="NCBI Taxonomy" id="1784"/>
    <lineage>
        <taxon>Bacteria</taxon>
        <taxon>Bacillati</taxon>
        <taxon>Actinomycetota</taxon>
        <taxon>Actinomycetes</taxon>
        <taxon>Mycobacteriales</taxon>
        <taxon>Mycobacteriaceae</taxon>
        <taxon>Mycobacterium</taxon>
        <taxon>Mycobacterium simiae complex</taxon>
    </lineage>
</organism>
<dbReference type="InterPro" id="IPR009081">
    <property type="entry name" value="PP-bd_ACP"/>
</dbReference>
<dbReference type="PROSITE" id="PS50075">
    <property type="entry name" value="CARRIER"/>
    <property type="match status" value="1"/>
</dbReference>
<dbReference type="Gene3D" id="1.10.1200.10">
    <property type="entry name" value="ACP-like"/>
    <property type="match status" value="1"/>
</dbReference>
<evidence type="ECO:0000313" key="6">
    <source>
        <dbReference type="EMBL" id="KAA1242367.1"/>
    </source>
</evidence>
<evidence type="ECO:0000256" key="4">
    <source>
        <dbReference type="SAM" id="MobiDB-lite"/>
    </source>
</evidence>
<keyword evidence="3" id="KW-0597">Phosphoprotein</keyword>
<dbReference type="GO" id="GO:0044550">
    <property type="term" value="P:secondary metabolite biosynthetic process"/>
    <property type="evidence" value="ECO:0007669"/>
    <property type="project" value="TreeGrafter"/>
</dbReference>
<name>A0A5B1B1B9_MYCSI</name>
<dbReference type="Gene3D" id="3.30.559.10">
    <property type="entry name" value="Chloramphenicol acetyltransferase-like domain"/>
    <property type="match status" value="1"/>
</dbReference>
<feature type="non-terminal residue" evidence="6">
    <location>
        <position position="1"/>
    </location>
</feature>
<dbReference type="InterPro" id="IPR001242">
    <property type="entry name" value="Condensation_dom"/>
</dbReference>
<dbReference type="GO" id="GO:0003824">
    <property type="term" value="F:catalytic activity"/>
    <property type="evidence" value="ECO:0007669"/>
    <property type="project" value="InterPro"/>
</dbReference>
<feature type="domain" description="Carrier" evidence="5">
    <location>
        <begin position="22"/>
        <end position="97"/>
    </location>
</feature>
<dbReference type="GO" id="GO:0005829">
    <property type="term" value="C:cytosol"/>
    <property type="evidence" value="ECO:0007669"/>
    <property type="project" value="TreeGrafter"/>
</dbReference>
<dbReference type="RefSeq" id="WP_262491202.1">
    <property type="nucleotide sequence ID" value="NZ_VTZN01000449.1"/>
</dbReference>
<proteinExistence type="predicted"/>
<evidence type="ECO:0000256" key="3">
    <source>
        <dbReference type="ARBA" id="ARBA00022553"/>
    </source>
</evidence>
<evidence type="ECO:0000256" key="1">
    <source>
        <dbReference type="ARBA" id="ARBA00001957"/>
    </source>
</evidence>
<feature type="region of interest" description="Disordered" evidence="4">
    <location>
        <begin position="1"/>
        <end position="22"/>
    </location>
</feature>
<dbReference type="InterPro" id="IPR036736">
    <property type="entry name" value="ACP-like_sf"/>
</dbReference>
<dbReference type="SMART" id="SM00823">
    <property type="entry name" value="PKS_PP"/>
    <property type="match status" value="1"/>
</dbReference>
<dbReference type="PROSITE" id="PS00012">
    <property type="entry name" value="PHOSPHOPANTETHEINE"/>
    <property type="match status" value="1"/>
</dbReference>
<dbReference type="PANTHER" id="PTHR45527:SF1">
    <property type="entry name" value="FATTY ACID SYNTHASE"/>
    <property type="match status" value="1"/>
</dbReference>
<gene>
    <name evidence="6" type="ORF">F0Q45_26365</name>
</gene>